<reference evidence="2" key="3">
    <citation type="journal article" date="2022" name="Res Sq">
        <title>Evolution of multicellular longitudinally dividing oral cavity symbionts (Neisseriaceae).</title>
        <authorList>
            <person name="Nyongesa S."/>
            <person name="Weber P."/>
            <person name="Bernet E."/>
            <person name="Pullido F."/>
            <person name="Nieckarz M."/>
            <person name="Delaby M."/>
            <person name="Nieves C."/>
            <person name="Viehboeck T."/>
            <person name="Krause N."/>
            <person name="Rivera-Millot A."/>
            <person name="Nakamura A."/>
            <person name="Vischer N."/>
            <person name="VanNieuwenhze M."/>
            <person name="Brun Y."/>
            <person name="Cava F."/>
            <person name="Bulgheresi S."/>
            <person name="Veyrier F."/>
        </authorList>
    </citation>
    <scope>NUCLEOTIDE SEQUENCE</scope>
    <source>
        <strain evidence="2">1258/02</strain>
    </source>
</reference>
<dbReference type="InterPro" id="IPR025630">
    <property type="entry name" value="DUF4288"/>
</dbReference>
<accession>A0AAE9KIB6</accession>
<dbReference type="Pfam" id="PF14119">
    <property type="entry name" value="DUF4288"/>
    <property type="match status" value="1"/>
</dbReference>
<reference evidence="2" key="2">
    <citation type="submission" date="2021-12" db="EMBL/GenBank/DDBJ databases">
        <authorList>
            <person name="Veyrier F.J."/>
        </authorList>
    </citation>
    <scope>NUCLEOTIDE SEQUENCE</scope>
    <source>
        <strain evidence="2">1258/02</strain>
    </source>
</reference>
<dbReference type="KEGG" id="usu:LVJ78_10430"/>
<evidence type="ECO:0000313" key="1">
    <source>
        <dbReference type="EMBL" id="TCP09221.1"/>
    </source>
</evidence>
<reference evidence="1 3" key="1">
    <citation type="submission" date="2019-03" db="EMBL/GenBank/DDBJ databases">
        <title>Genomic Encyclopedia of Type Strains, Phase IV (KMG-IV): sequencing the most valuable type-strain genomes for metagenomic binning, comparative biology and taxonomic classification.</title>
        <authorList>
            <person name="Goeker M."/>
        </authorList>
    </citation>
    <scope>NUCLEOTIDE SEQUENCE [LARGE SCALE GENOMIC DNA]</scope>
    <source>
        <strain evidence="1 3">DSM 17474</strain>
    </source>
</reference>
<keyword evidence="3" id="KW-1185">Reference proteome</keyword>
<evidence type="ECO:0000313" key="3">
    <source>
        <dbReference type="Proteomes" id="UP000294721"/>
    </source>
</evidence>
<dbReference type="RefSeq" id="WP_132952920.1">
    <property type="nucleotide sequence ID" value="NZ_CP091507.1"/>
</dbReference>
<dbReference type="EMBL" id="CP091507">
    <property type="protein sequence ID" value="UOO79098.1"/>
    <property type="molecule type" value="Genomic_DNA"/>
</dbReference>
<organism evidence="2 4">
    <name type="scientific">Uruburuella suis</name>
    <dbReference type="NCBI Taxonomy" id="252130"/>
    <lineage>
        <taxon>Bacteria</taxon>
        <taxon>Pseudomonadati</taxon>
        <taxon>Pseudomonadota</taxon>
        <taxon>Betaproteobacteria</taxon>
        <taxon>Neisseriales</taxon>
        <taxon>Neisseriaceae</taxon>
        <taxon>Uruburuella</taxon>
    </lineage>
</organism>
<dbReference type="EMBL" id="SLXE01000004">
    <property type="protein sequence ID" value="TCP09221.1"/>
    <property type="molecule type" value="Genomic_DNA"/>
</dbReference>
<dbReference type="Proteomes" id="UP000829756">
    <property type="component" value="Chromosome"/>
</dbReference>
<dbReference type="Proteomes" id="UP000294721">
    <property type="component" value="Unassembled WGS sequence"/>
</dbReference>
<protein>
    <submittedName>
        <fullName evidence="2">DUF4288 domain-containing protein</fullName>
    </submittedName>
    <submittedName>
        <fullName evidence="1">Uncharacterized protein DUF4288</fullName>
    </submittedName>
</protein>
<dbReference type="AlphaFoldDB" id="A0AAE9KIB6"/>
<evidence type="ECO:0000313" key="4">
    <source>
        <dbReference type="Proteomes" id="UP000829756"/>
    </source>
</evidence>
<proteinExistence type="predicted"/>
<sequence>MSTEYYVAIIVYKSASDSAGYTPLYEECITLVKANTMDEARSKVEDLTKHRNTTYKNAEGQEISWSLYSIVDINPMLENSFDEVTEIYARHFRDIEAYRKFETFSK</sequence>
<name>A0AAE9KIB6_9NEIS</name>
<evidence type="ECO:0000313" key="2">
    <source>
        <dbReference type="EMBL" id="UOO79098.1"/>
    </source>
</evidence>
<gene>
    <name evidence="1" type="ORF">EV680_10486</name>
    <name evidence="2" type="ORF">LVJ78_10430</name>
</gene>